<reference evidence="1" key="1">
    <citation type="submission" date="2022-10" db="EMBL/GenBank/DDBJ databases">
        <title>Culturing micro-colonial fungi from biological soil crusts in the Mojave desert and describing Neophaeococcomyces mojavensis, and introducing the new genera and species Taxawa tesnikishii.</title>
        <authorList>
            <person name="Kurbessoian T."/>
            <person name="Stajich J.E."/>
        </authorList>
    </citation>
    <scope>NUCLEOTIDE SEQUENCE</scope>
    <source>
        <strain evidence="1">JES_112</strain>
    </source>
</reference>
<accession>A0ACC3AFR5</accession>
<keyword evidence="2" id="KW-1185">Reference proteome</keyword>
<dbReference type="EMBL" id="JAPDRQ010000022">
    <property type="protein sequence ID" value="KAJ9661540.1"/>
    <property type="molecule type" value="Genomic_DNA"/>
</dbReference>
<proteinExistence type="predicted"/>
<name>A0ACC3AFR5_9EURO</name>
<protein>
    <submittedName>
        <fullName evidence="1">Uncharacterized protein</fullName>
    </submittedName>
</protein>
<dbReference type="Proteomes" id="UP001172386">
    <property type="component" value="Unassembled WGS sequence"/>
</dbReference>
<gene>
    <name evidence="1" type="ORF">H2198_001920</name>
</gene>
<evidence type="ECO:0000313" key="2">
    <source>
        <dbReference type="Proteomes" id="UP001172386"/>
    </source>
</evidence>
<evidence type="ECO:0000313" key="1">
    <source>
        <dbReference type="EMBL" id="KAJ9661540.1"/>
    </source>
</evidence>
<comment type="caution">
    <text evidence="1">The sequence shown here is derived from an EMBL/GenBank/DDBJ whole genome shotgun (WGS) entry which is preliminary data.</text>
</comment>
<sequence length="192" mass="21376">MSMKTSKSPDLGTSNDAQIYSLLSTSDEDHDSKTVAPASDSDGYFYQSKPKNYKFESKQVAIRHRLADVVIAIIATIVIVCVFRYLTFNSETLRDNAIASLYSNRARLTPLYHCGNSSSEARSLGCIFDLSLVGWVPGPCFDPILNQRFMDYGWRFFEDQNGTTEVSLDHIAKSAGTREPFWAQHGGLDRGG</sequence>
<organism evidence="1 2">
    <name type="scientific">Neophaeococcomyces mojaviensis</name>
    <dbReference type="NCBI Taxonomy" id="3383035"/>
    <lineage>
        <taxon>Eukaryota</taxon>
        <taxon>Fungi</taxon>
        <taxon>Dikarya</taxon>
        <taxon>Ascomycota</taxon>
        <taxon>Pezizomycotina</taxon>
        <taxon>Eurotiomycetes</taxon>
        <taxon>Chaetothyriomycetidae</taxon>
        <taxon>Chaetothyriales</taxon>
        <taxon>Chaetothyriales incertae sedis</taxon>
        <taxon>Neophaeococcomyces</taxon>
    </lineage>
</organism>